<feature type="domain" description="MobA/MobL protein" evidence="4">
    <location>
        <begin position="42"/>
        <end position="236"/>
    </location>
</feature>
<dbReference type="OrthoDB" id="1826980at2"/>
<dbReference type="Pfam" id="PF18821">
    <property type="entry name" value="LPD7"/>
    <property type="match status" value="1"/>
</dbReference>
<protein>
    <recommendedName>
        <fullName evidence="8">MobA/MobL protein domain-containing protein</fullName>
    </recommendedName>
</protein>
<dbReference type="AlphaFoldDB" id="A0A9W7NLC0"/>
<evidence type="ECO:0000259" key="5">
    <source>
        <dbReference type="Pfam" id="PF18821"/>
    </source>
</evidence>
<feature type="compositionally biased region" description="Basic and acidic residues" evidence="3">
    <location>
        <begin position="297"/>
        <end position="321"/>
    </location>
</feature>
<proteinExistence type="inferred from homology"/>
<evidence type="ECO:0000313" key="6">
    <source>
        <dbReference type="EMBL" id="KAA0682207.1"/>
    </source>
</evidence>
<dbReference type="Pfam" id="PF03389">
    <property type="entry name" value="MobA_MobL"/>
    <property type="match status" value="1"/>
</dbReference>
<comment type="similarity">
    <text evidence="1">Belongs to the MobA/MobL family.</text>
</comment>
<evidence type="ECO:0000313" key="7">
    <source>
        <dbReference type="Proteomes" id="UP000480854"/>
    </source>
</evidence>
<evidence type="ECO:0000256" key="2">
    <source>
        <dbReference type="ARBA" id="ARBA00022971"/>
    </source>
</evidence>
<feature type="region of interest" description="Disordered" evidence="3">
    <location>
        <begin position="422"/>
        <end position="441"/>
    </location>
</feature>
<name>A0A9W7NLC0_9PROT</name>
<dbReference type="InterPro" id="IPR040677">
    <property type="entry name" value="LPD7"/>
</dbReference>
<feature type="compositionally biased region" description="Pro residues" evidence="3">
    <location>
        <begin position="613"/>
        <end position="626"/>
    </location>
</feature>
<dbReference type="Gene3D" id="3.30.930.30">
    <property type="match status" value="1"/>
</dbReference>
<evidence type="ECO:0000256" key="3">
    <source>
        <dbReference type="SAM" id="MobiDB-lite"/>
    </source>
</evidence>
<feature type="compositionally biased region" description="Basic and acidic residues" evidence="3">
    <location>
        <begin position="385"/>
        <end position="399"/>
    </location>
</feature>
<reference evidence="6 7" key="1">
    <citation type="submission" date="2018-07" db="EMBL/GenBank/DDBJ databases">
        <title>Genome sequence of Azospirillum sp. ATCC 49961.</title>
        <authorList>
            <person name="Sant'Anna F.H."/>
            <person name="Baldani J.I."/>
            <person name="Zilli J.E."/>
            <person name="Reis V.M."/>
            <person name="Hartmann A."/>
            <person name="Cruz L."/>
            <person name="de Souza E.M."/>
            <person name="de Oliveira Pedrosa F."/>
            <person name="Passaglia L.M.P."/>
        </authorList>
    </citation>
    <scope>NUCLEOTIDE SEQUENCE [LARGE SCALE GENOMIC DNA]</scope>
    <source>
        <strain evidence="6 7">ATCC 49961</strain>
    </source>
</reference>
<feature type="compositionally biased region" description="Basic residues" evidence="3">
    <location>
        <begin position="431"/>
        <end position="441"/>
    </location>
</feature>
<evidence type="ECO:0008006" key="8">
    <source>
        <dbReference type="Google" id="ProtNLM"/>
    </source>
</evidence>
<dbReference type="EMBL" id="QOKW01000004">
    <property type="protein sequence ID" value="KAA0682207.1"/>
    <property type="molecule type" value="Genomic_DNA"/>
</dbReference>
<evidence type="ECO:0000256" key="1">
    <source>
        <dbReference type="ARBA" id="ARBA00010873"/>
    </source>
</evidence>
<sequence>MPHRAARRRVGHRRDSLMREATFHVDFGAVQPSRGDSLHKVAAYNGACRLTGPDGEFDFTRKAPEYAGGCIMAPPDAPPTLVGDRAALWSAALAAEKRRDGQPARLVEIMLPREVPPEQRLELVRAIVQPWVDEGAVAQLDLHCPPASDGDPRGQPHAHVILSRRALGADGFSSKKKLANEPWTKDRGRYMRAQVADRMNRWLGEYSVDVRVDHRSYRDRGDPTPPERDVGRRAFETWKKRPDEAVVYGDVLAARRPRRQLREARAELAQAEREIRILEQEHAHVAATAALQPRPNSHSDPREDGSRPPRHDGDPRIARGDRRGRRRGPDQPDSSGARRPVDQHGEPAREARRTRRLAAGVALARGPRRPGEDALAQARAALRQADGRAQRDAAQRACERSALAGPGRPGDDRLDAARRALAATMPPGLAPRHRAPRRRRRKRYNEAWLPAVGGPVVAVEQDRRDGIVIRLADGAAVIDHGDRLTLRGRPSDAALAAMADQAVRHGWTEVELTGADPVFRDRLAAALAARGVTVIGEPHPPSRVALQTAERYLAASRSASPGADKTARRPDDITMLSGRRAPTSPSQQPPTSPTAGTTARRHGEVTKSSSPQAPEPVPAAPAPAYVPPWVRSPGRRPADNKR</sequence>
<dbReference type="Proteomes" id="UP000480854">
    <property type="component" value="Unassembled WGS sequence"/>
</dbReference>
<accession>A0A9W7NLC0</accession>
<feature type="domain" description="Large polyvalent protein-associated" evidence="5">
    <location>
        <begin position="464"/>
        <end position="537"/>
    </location>
</feature>
<feature type="region of interest" description="Disordered" evidence="3">
    <location>
        <begin position="287"/>
        <end position="355"/>
    </location>
</feature>
<keyword evidence="2" id="KW-0184">Conjugation</keyword>
<keyword evidence="7" id="KW-1185">Reference proteome</keyword>
<feature type="region of interest" description="Disordered" evidence="3">
    <location>
        <begin position="555"/>
        <end position="642"/>
    </location>
</feature>
<evidence type="ECO:0000259" key="4">
    <source>
        <dbReference type="Pfam" id="PF03389"/>
    </source>
</evidence>
<organism evidence="6 7">
    <name type="scientific">Roseomonas genomospecies 6</name>
    <dbReference type="NCBI Taxonomy" id="214106"/>
    <lineage>
        <taxon>Bacteria</taxon>
        <taxon>Pseudomonadati</taxon>
        <taxon>Pseudomonadota</taxon>
        <taxon>Alphaproteobacteria</taxon>
        <taxon>Acetobacterales</taxon>
        <taxon>Roseomonadaceae</taxon>
        <taxon>Roseomonas</taxon>
    </lineage>
</organism>
<feature type="region of interest" description="Disordered" evidence="3">
    <location>
        <begin position="382"/>
        <end position="413"/>
    </location>
</feature>
<dbReference type="InterPro" id="IPR005053">
    <property type="entry name" value="MobA_MobL"/>
</dbReference>
<gene>
    <name evidence="6" type="ORF">DS843_06585</name>
</gene>
<feature type="compositionally biased region" description="Basic and acidic residues" evidence="3">
    <location>
        <begin position="339"/>
        <end position="351"/>
    </location>
</feature>
<comment type="caution">
    <text evidence="6">The sequence shown here is derived from an EMBL/GenBank/DDBJ whole genome shotgun (WGS) entry which is preliminary data.</text>
</comment>